<keyword evidence="7 9" id="KW-0472">Membrane</keyword>
<keyword evidence="5" id="KW-0677">Repeat</keyword>
<dbReference type="SMART" id="SM00369">
    <property type="entry name" value="LRR_TYP"/>
    <property type="match status" value="6"/>
</dbReference>
<dbReference type="GO" id="GO:0038023">
    <property type="term" value="F:signaling receptor activity"/>
    <property type="evidence" value="ECO:0007669"/>
    <property type="project" value="TreeGrafter"/>
</dbReference>
<comment type="subcellular location">
    <subcellularLocation>
        <location evidence="1">Membrane</location>
        <topology evidence="1">Single-pass membrane protein</topology>
    </subcellularLocation>
</comment>
<dbReference type="PANTHER" id="PTHR24365">
    <property type="entry name" value="TOLL-LIKE RECEPTOR"/>
    <property type="match status" value="1"/>
</dbReference>
<reference evidence="11" key="1">
    <citation type="submission" date="2021-12" db="EMBL/GenBank/DDBJ databases">
        <authorList>
            <person name="King R."/>
        </authorList>
    </citation>
    <scope>NUCLEOTIDE SEQUENCE</scope>
</reference>
<dbReference type="Gene3D" id="3.80.10.10">
    <property type="entry name" value="Ribonuclease Inhibitor"/>
    <property type="match status" value="3"/>
</dbReference>
<organism evidence="11 12">
    <name type="scientific">Brassicogethes aeneus</name>
    <name type="common">Rape pollen beetle</name>
    <name type="synonym">Meligethes aeneus</name>
    <dbReference type="NCBI Taxonomy" id="1431903"/>
    <lineage>
        <taxon>Eukaryota</taxon>
        <taxon>Metazoa</taxon>
        <taxon>Ecdysozoa</taxon>
        <taxon>Arthropoda</taxon>
        <taxon>Hexapoda</taxon>
        <taxon>Insecta</taxon>
        <taxon>Pterygota</taxon>
        <taxon>Neoptera</taxon>
        <taxon>Endopterygota</taxon>
        <taxon>Coleoptera</taxon>
        <taxon>Polyphaga</taxon>
        <taxon>Cucujiformia</taxon>
        <taxon>Nitidulidae</taxon>
        <taxon>Meligethinae</taxon>
        <taxon>Brassicogethes</taxon>
    </lineage>
</organism>
<dbReference type="AlphaFoldDB" id="A0A9P0B2H1"/>
<proteinExistence type="predicted"/>
<keyword evidence="8" id="KW-0325">Glycoprotein</keyword>
<dbReference type="EMBL" id="OV121134">
    <property type="protein sequence ID" value="CAH0553905.1"/>
    <property type="molecule type" value="Genomic_DNA"/>
</dbReference>
<accession>A0A9P0B2H1</accession>
<dbReference type="InterPro" id="IPR003591">
    <property type="entry name" value="Leu-rich_rpt_typical-subtyp"/>
</dbReference>
<dbReference type="PANTHER" id="PTHR24365:SF541">
    <property type="entry name" value="PROTEIN TOLL-RELATED"/>
    <property type="match status" value="1"/>
</dbReference>
<feature type="chain" id="PRO_5040490439" evidence="10">
    <location>
        <begin position="18"/>
        <end position="524"/>
    </location>
</feature>
<keyword evidence="2" id="KW-0433">Leucine-rich repeat</keyword>
<evidence type="ECO:0000256" key="7">
    <source>
        <dbReference type="ARBA" id="ARBA00023136"/>
    </source>
</evidence>
<dbReference type="Proteomes" id="UP001154078">
    <property type="component" value="Chromosome 3"/>
</dbReference>
<evidence type="ECO:0000256" key="10">
    <source>
        <dbReference type="SAM" id="SignalP"/>
    </source>
</evidence>
<dbReference type="PROSITE" id="PS51450">
    <property type="entry name" value="LRR"/>
    <property type="match status" value="4"/>
</dbReference>
<evidence type="ECO:0000256" key="1">
    <source>
        <dbReference type="ARBA" id="ARBA00004167"/>
    </source>
</evidence>
<evidence type="ECO:0000256" key="4">
    <source>
        <dbReference type="ARBA" id="ARBA00022729"/>
    </source>
</evidence>
<name>A0A9P0B2H1_BRAAE</name>
<dbReference type="InterPro" id="IPR001611">
    <property type="entry name" value="Leu-rich_rpt"/>
</dbReference>
<protein>
    <submittedName>
        <fullName evidence="11">Uncharacterized protein</fullName>
    </submittedName>
</protein>
<sequence>MYPFCVILFLQMYTGYARYCEEDAFHIPDHWKDQQCFSTEPDCIPLEGRWFGESSDRTTVGGTLYCYSFNIKAENITSSFIESVSNYHPEALHSIFAYNDVSLFPTQLYISNILPGSFEKVNNSLTELYFDKNNIQIIRKGVFNCLGRLRILSFKFNEVEIIEEDAFSGLEKLTHLNLKHNFIYHLNQNTFYPLINLYLLDISNNFINTAIQSYLRFTSITEFYLDNNLINQLQNVMFNNVSVNILNISYNNLYVIEPEAFLSQNNLYDLNLNNNKLDKLSSSLHYLVSLKKLDLSYNNLQTISMGFFDHFNYLESLNLTHNNLVSVIGLNVLNVKYLGLAHNNIKDFDIKSLKSFPKLNQISLDGNMWDCKILSSVAQELSSRSIVIEKGHDRNLSNVLGIECSESNDTTKTTIGVENSSFFKYLEEGYKKSNFFKYLDSLNNTSIDDKNTSFFKYFEEDYKKSNFFKYLNSFNKDTLLDQNTPIVIILIATIVILLLVLSTLVYIIVKLFNKKPFQEEIPLI</sequence>
<dbReference type="SUPFAM" id="SSF52058">
    <property type="entry name" value="L domain-like"/>
    <property type="match status" value="1"/>
</dbReference>
<evidence type="ECO:0000313" key="12">
    <source>
        <dbReference type="Proteomes" id="UP001154078"/>
    </source>
</evidence>
<dbReference type="Pfam" id="PF13855">
    <property type="entry name" value="LRR_8"/>
    <property type="match status" value="2"/>
</dbReference>
<keyword evidence="4 10" id="KW-0732">Signal</keyword>
<feature type="signal peptide" evidence="10">
    <location>
        <begin position="1"/>
        <end position="17"/>
    </location>
</feature>
<dbReference type="GO" id="GO:0007165">
    <property type="term" value="P:signal transduction"/>
    <property type="evidence" value="ECO:0007669"/>
    <property type="project" value="TreeGrafter"/>
</dbReference>
<feature type="transmembrane region" description="Helical" evidence="9">
    <location>
        <begin position="486"/>
        <end position="509"/>
    </location>
</feature>
<evidence type="ECO:0000256" key="2">
    <source>
        <dbReference type="ARBA" id="ARBA00022614"/>
    </source>
</evidence>
<keyword evidence="3 9" id="KW-0812">Transmembrane</keyword>
<evidence type="ECO:0000256" key="3">
    <source>
        <dbReference type="ARBA" id="ARBA00022692"/>
    </source>
</evidence>
<evidence type="ECO:0000256" key="6">
    <source>
        <dbReference type="ARBA" id="ARBA00022989"/>
    </source>
</evidence>
<keyword evidence="6 9" id="KW-1133">Transmembrane helix</keyword>
<gene>
    <name evidence="11" type="ORF">MELIAE_LOCUS5794</name>
</gene>
<evidence type="ECO:0000313" key="11">
    <source>
        <dbReference type="EMBL" id="CAH0553905.1"/>
    </source>
</evidence>
<dbReference type="GO" id="GO:0005886">
    <property type="term" value="C:plasma membrane"/>
    <property type="evidence" value="ECO:0007669"/>
    <property type="project" value="TreeGrafter"/>
</dbReference>
<dbReference type="InterPro" id="IPR032675">
    <property type="entry name" value="LRR_dom_sf"/>
</dbReference>
<dbReference type="OrthoDB" id="6765403at2759"/>
<evidence type="ECO:0000256" key="9">
    <source>
        <dbReference type="SAM" id="Phobius"/>
    </source>
</evidence>
<keyword evidence="12" id="KW-1185">Reference proteome</keyword>
<evidence type="ECO:0000256" key="5">
    <source>
        <dbReference type="ARBA" id="ARBA00022737"/>
    </source>
</evidence>
<evidence type="ECO:0000256" key="8">
    <source>
        <dbReference type="ARBA" id="ARBA00023180"/>
    </source>
</evidence>